<feature type="transmembrane region" description="Helical" evidence="6">
    <location>
        <begin position="36"/>
        <end position="56"/>
    </location>
</feature>
<evidence type="ECO:0000256" key="6">
    <source>
        <dbReference type="SAM" id="Phobius"/>
    </source>
</evidence>
<protein>
    <submittedName>
        <fullName evidence="7">GPR1/FUN34/YaaH family transporter</fullName>
    </submittedName>
</protein>
<dbReference type="InterPro" id="IPR000791">
    <property type="entry name" value="Gpr1/Fun34/SatP-like"/>
</dbReference>
<feature type="transmembrane region" description="Helical" evidence="6">
    <location>
        <begin position="62"/>
        <end position="84"/>
    </location>
</feature>
<keyword evidence="8" id="KW-1185">Reference proteome</keyword>
<feature type="transmembrane region" description="Helical" evidence="6">
    <location>
        <begin position="151"/>
        <end position="172"/>
    </location>
</feature>
<dbReference type="Proteomes" id="UP001330812">
    <property type="component" value="Chromosome"/>
</dbReference>
<feature type="transmembrane region" description="Helical" evidence="6">
    <location>
        <begin position="123"/>
        <end position="144"/>
    </location>
</feature>
<evidence type="ECO:0000256" key="1">
    <source>
        <dbReference type="ARBA" id="ARBA00004141"/>
    </source>
</evidence>
<feature type="transmembrane region" description="Helical" evidence="6">
    <location>
        <begin position="91"/>
        <end position="117"/>
    </location>
</feature>
<keyword evidence="4 6" id="KW-1133">Transmembrane helix</keyword>
<keyword evidence="5 6" id="KW-0472">Membrane</keyword>
<gene>
    <name evidence="7" type="ORF">VSH64_21215</name>
</gene>
<proteinExistence type="inferred from homology"/>
<sequence length="219" mass="21965">MEDIDLALDTASHARREAPPDPPPASGPLAGDPTAIGVPTFVVGSIALGLVLVGFVPPTAVGASIAIILAATGVGQGVAALWAAALGQTAVAGVFGVFAGFWLSYAALVLGLTHGWYGITPDAAVSTQGLFLISWLVTIVVLTLSTLRLPAAFTLLFALIDLALALVMLGTLSGAAGLVKAGGFVVFAFVLVGLYLFFNTASLATGGKGLPLGNPLQRS</sequence>
<dbReference type="InterPro" id="IPR051633">
    <property type="entry name" value="AceTr"/>
</dbReference>
<accession>A0ABZ1IK06</accession>
<dbReference type="Pfam" id="PF01184">
    <property type="entry name" value="Gpr1_Fun34_YaaH"/>
    <property type="match status" value="1"/>
</dbReference>
<evidence type="ECO:0000256" key="5">
    <source>
        <dbReference type="ARBA" id="ARBA00023136"/>
    </source>
</evidence>
<keyword evidence="3 6" id="KW-0812">Transmembrane</keyword>
<dbReference type="RefSeq" id="WP_326837381.1">
    <property type="nucleotide sequence ID" value="NZ_CP142149.1"/>
</dbReference>
<evidence type="ECO:0000313" key="8">
    <source>
        <dbReference type="Proteomes" id="UP001330812"/>
    </source>
</evidence>
<reference evidence="7 8" key="1">
    <citation type="journal article" date="2015" name="Int. J. Syst. Evol. Microbiol.">
        <title>Amycolatopsis rhabdoformis sp. nov., an actinomycete isolated from a tropical forest soil.</title>
        <authorList>
            <person name="Souza W.R."/>
            <person name="Silva R.E."/>
            <person name="Goodfellow M."/>
            <person name="Busarakam K."/>
            <person name="Figueiro F.S."/>
            <person name="Ferreira D."/>
            <person name="Rodrigues-Filho E."/>
            <person name="Moraes L.A.B."/>
            <person name="Zucchi T.D."/>
        </authorList>
    </citation>
    <scope>NUCLEOTIDE SEQUENCE [LARGE SCALE GENOMIC DNA]</scope>
    <source>
        <strain evidence="7 8">NCIMB 14900</strain>
    </source>
</reference>
<feature type="transmembrane region" description="Helical" evidence="6">
    <location>
        <begin position="178"/>
        <end position="198"/>
    </location>
</feature>
<comment type="subcellular location">
    <subcellularLocation>
        <location evidence="1">Membrane</location>
        <topology evidence="1">Multi-pass membrane protein</topology>
    </subcellularLocation>
</comment>
<evidence type="ECO:0000256" key="3">
    <source>
        <dbReference type="ARBA" id="ARBA00022692"/>
    </source>
</evidence>
<dbReference type="EMBL" id="CP142149">
    <property type="protein sequence ID" value="WSE34573.1"/>
    <property type="molecule type" value="Genomic_DNA"/>
</dbReference>
<evidence type="ECO:0000256" key="4">
    <source>
        <dbReference type="ARBA" id="ARBA00022989"/>
    </source>
</evidence>
<organism evidence="7 8">
    <name type="scientific">Amycolatopsis rhabdoformis</name>
    <dbReference type="NCBI Taxonomy" id="1448059"/>
    <lineage>
        <taxon>Bacteria</taxon>
        <taxon>Bacillati</taxon>
        <taxon>Actinomycetota</taxon>
        <taxon>Actinomycetes</taxon>
        <taxon>Pseudonocardiales</taxon>
        <taxon>Pseudonocardiaceae</taxon>
        <taxon>Amycolatopsis</taxon>
    </lineage>
</organism>
<comment type="similarity">
    <text evidence="2">Belongs to the acetate uptake transporter (AceTr) (TC 2.A.96) family.</text>
</comment>
<dbReference type="PANTHER" id="PTHR31123:SF7">
    <property type="entry name" value="MARVEL DOMAIN-CONTAINING PROTEIN"/>
    <property type="match status" value="1"/>
</dbReference>
<dbReference type="PANTHER" id="PTHR31123">
    <property type="entry name" value="ACCUMULATION OF DYADS PROTEIN 2-RELATED"/>
    <property type="match status" value="1"/>
</dbReference>
<name>A0ABZ1IK06_9PSEU</name>
<evidence type="ECO:0000313" key="7">
    <source>
        <dbReference type="EMBL" id="WSE34573.1"/>
    </source>
</evidence>
<evidence type="ECO:0000256" key="2">
    <source>
        <dbReference type="ARBA" id="ARBA00005587"/>
    </source>
</evidence>